<dbReference type="InterPro" id="IPR008030">
    <property type="entry name" value="NmrA-like"/>
</dbReference>
<dbReference type="InterPro" id="IPR036291">
    <property type="entry name" value="NAD(P)-bd_dom_sf"/>
</dbReference>
<proteinExistence type="predicted"/>
<evidence type="ECO:0000313" key="4">
    <source>
        <dbReference type="EMBL" id="RMJ15334.1"/>
    </source>
</evidence>
<keyword evidence="5" id="KW-1185">Reference proteome</keyword>
<dbReference type="OrthoDB" id="419598at2759"/>
<dbReference type="GO" id="GO:0016491">
    <property type="term" value="F:oxidoreductase activity"/>
    <property type="evidence" value="ECO:0007669"/>
    <property type="project" value="UniProtKB-KW"/>
</dbReference>
<gene>
    <name evidence="4" type="ORF">CDV36_004958</name>
</gene>
<keyword evidence="1" id="KW-0521">NADP</keyword>
<dbReference type="SUPFAM" id="SSF51735">
    <property type="entry name" value="NAD(P)-binding Rossmann-fold domains"/>
    <property type="match status" value="1"/>
</dbReference>
<dbReference type="InterPro" id="IPR051609">
    <property type="entry name" value="NmrA/Isoflavone_reductase-like"/>
</dbReference>
<evidence type="ECO:0000259" key="3">
    <source>
        <dbReference type="Pfam" id="PF05368"/>
    </source>
</evidence>
<evidence type="ECO:0000313" key="5">
    <source>
        <dbReference type="Proteomes" id="UP000277212"/>
    </source>
</evidence>
<reference evidence="4 5" key="1">
    <citation type="submission" date="2017-06" db="EMBL/GenBank/DDBJ databases">
        <title>Comparative genomic analysis of Ambrosia Fusariam Clade fungi.</title>
        <authorList>
            <person name="Stajich J.E."/>
            <person name="Carrillo J."/>
            <person name="Kijimoto T."/>
            <person name="Eskalen A."/>
            <person name="O'Donnell K."/>
            <person name="Kasson M."/>
        </authorList>
    </citation>
    <scope>NUCLEOTIDE SEQUENCE [LARGE SCALE GENOMIC DNA]</scope>
    <source>
        <strain evidence="4">UCR3666</strain>
    </source>
</reference>
<dbReference type="Proteomes" id="UP000277212">
    <property type="component" value="Unassembled WGS sequence"/>
</dbReference>
<evidence type="ECO:0000256" key="1">
    <source>
        <dbReference type="ARBA" id="ARBA00022857"/>
    </source>
</evidence>
<comment type="caution">
    <text evidence="4">The sequence shown here is derived from an EMBL/GenBank/DDBJ whole genome shotgun (WGS) entry which is preliminary data.</text>
</comment>
<keyword evidence="2" id="KW-0560">Oxidoreductase</keyword>
<organism evidence="4 5">
    <name type="scientific">Fusarium kuroshium</name>
    <dbReference type="NCBI Taxonomy" id="2010991"/>
    <lineage>
        <taxon>Eukaryota</taxon>
        <taxon>Fungi</taxon>
        <taxon>Dikarya</taxon>
        <taxon>Ascomycota</taxon>
        <taxon>Pezizomycotina</taxon>
        <taxon>Sordariomycetes</taxon>
        <taxon>Hypocreomycetidae</taxon>
        <taxon>Hypocreales</taxon>
        <taxon>Nectriaceae</taxon>
        <taxon>Fusarium</taxon>
        <taxon>Fusarium solani species complex</taxon>
    </lineage>
</organism>
<name>A0A3M2SCP2_9HYPO</name>
<dbReference type="STRING" id="2010991.A0A3M2SCP2"/>
<accession>A0A3M2SCP2</accession>
<dbReference type="Pfam" id="PF05368">
    <property type="entry name" value="NmrA"/>
    <property type="match status" value="1"/>
</dbReference>
<dbReference type="Gene3D" id="3.40.50.720">
    <property type="entry name" value="NAD(P)-binding Rossmann-like Domain"/>
    <property type="match status" value="1"/>
</dbReference>
<evidence type="ECO:0000256" key="2">
    <source>
        <dbReference type="ARBA" id="ARBA00023002"/>
    </source>
</evidence>
<dbReference type="EMBL" id="NKUJ01000066">
    <property type="protein sequence ID" value="RMJ15334.1"/>
    <property type="molecule type" value="Genomic_DNA"/>
</dbReference>
<dbReference type="PANTHER" id="PTHR47706">
    <property type="entry name" value="NMRA-LIKE FAMILY PROTEIN"/>
    <property type="match status" value="1"/>
</dbReference>
<dbReference type="AlphaFoldDB" id="A0A3M2SCP2"/>
<sequence length="389" mass="43248">MLLGSMSDEESLASIRYRTQLPPQHSFQPTLQSSLAKFIKFVFIITMAQKYAKDQPEGFTNRIERVAIVGAGGSVGQYLARALLKTGKHTVTAITREGSTSKIPEGAKSVIVDYENEDSIVAALKGQQFLAISMSVTAAPGTQEKIIAAAAKAGVPWVMPNCYGTDFTNTSLAEENMTGQPVLPGIKAIEDAGVSSWIAMGCSYWYEFSLAQGPQWYGFDFSDNQKKVTFYDDGKTQINTSTWLQCGRAIAALLSLKELPEDGNDKSPTISQWRNKPMWISSFLISQREMLDSIQRVTGTTDKDWEIDYEGSHERWSRAMDMLKKGDRRGWAMGMYARTFYPNGDGNIEAKYGLANDVLGLPKEDLDEATKRALEMVDAKYNYFTNRSK</sequence>
<protein>
    <recommendedName>
        <fullName evidence="3">NmrA-like domain-containing protein</fullName>
    </recommendedName>
</protein>
<dbReference type="PANTHER" id="PTHR47706:SF7">
    <property type="entry name" value="CIPA-LIKE, PUTATIVE (AFU_ORTHOLOGUE AFUA_1G01630)-RELATED"/>
    <property type="match status" value="1"/>
</dbReference>
<feature type="domain" description="NmrA-like" evidence="3">
    <location>
        <begin position="65"/>
        <end position="170"/>
    </location>
</feature>